<keyword evidence="1" id="KW-1133">Transmembrane helix</keyword>
<protein>
    <submittedName>
        <fullName evidence="2">Uncharacterized protein</fullName>
    </submittedName>
</protein>
<proteinExistence type="predicted"/>
<evidence type="ECO:0000313" key="3">
    <source>
        <dbReference type="Proteomes" id="UP000479000"/>
    </source>
</evidence>
<feature type="transmembrane region" description="Helical" evidence="1">
    <location>
        <begin position="123"/>
        <end position="140"/>
    </location>
</feature>
<organism evidence="2 3">
    <name type="scientific">Nesidiocoris tenuis</name>
    <dbReference type="NCBI Taxonomy" id="355587"/>
    <lineage>
        <taxon>Eukaryota</taxon>
        <taxon>Metazoa</taxon>
        <taxon>Ecdysozoa</taxon>
        <taxon>Arthropoda</taxon>
        <taxon>Hexapoda</taxon>
        <taxon>Insecta</taxon>
        <taxon>Pterygota</taxon>
        <taxon>Neoptera</taxon>
        <taxon>Paraneoptera</taxon>
        <taxon>Hemiptera</taxon>
        <taxon>Heteroptera</taxon>
        <taxon>Panheteroptera</taxon>
        <taxon>Cimicomorpha</taxon>
        <taxon>Miridae</taxon>
        <taxon>Dicyphina</taxon>
        <taxon>Nesidiocoris</taxon>
    </lineage>
</organism>
<sequence>MSTIIVERADPTVKLIMIVLIRSHVPFLIIMNSIFEERVFKKPMLPFCSPDFIHMISMDRFQLLAHPVPTDLVCGGEPPPKKLFSVHRRCGSSPPLRGRTFCTRSRPAPLENPLSFRMADLQLSYGFNVLFVSATLNLFFNQMDQRFGSRPSPLSGVRQCQTQYPSFVRLERHVLSGSDPSGRQGTPGTTSLVERKANAWNDDELQYQTQATRWTICLHKSKTDPWLMILPPLAFEVVRVRSTTSNHFNSGVHLSSI</sequence>
<evidence type="ECO:0000256" key="1">
    <source>
        <dbReference type="SAM" id="Phobius"/>
    </source>
</evidence>
<feature type="transmembrane region" description="Helical" evidence="1">
    <location>
        <begin position="12"/>
        <end position="35"/>
    </location>
</feature>
<accession>A0A6H5FSV4</accession>
<gene>
    <name evidence="2" type="ORF">NTEN_LOCUS71</name>
</gene>
<keyword evidence="3" id="KW-1185">Reference proteome</keyword>
<feature type="non-terminal residue" evidence="2">
    <location>
        <position position="257"/>
    </location>
</feature>
<keyword evidence="1" id="KW-0472">Membrane</keyword>
<evidence type="ECO:0000313" key="2">
    <source>
        <dbReference type="EMBL" id="CAA9993084.1"/>
    </source>
</evidence>
<dbReference type="EMBL" id="CADCXU010000112">
    <property type="protein sequence ID" value="CAA9993084.1"/>
    <property type="molecule type" value="Genomic_DNA"/>
</dbReference>
<dbReference type="Proteomes" id="UP000479000">
    <property type="component" value="Unassembled WGS sequence"/>
</dbReference>
<dbReference type="AlphaFoldDB" id="A0A6H5FSV4"/>
<keyword evidence="1" id="KW-0812">Transmembrane</keyword>
<name>A0A6H5FSV4_9HEMI</name>
<reference evidence="2 3" key="1">
    <citation type="submission" date="2020-02" db="EMBL/GenBank/DDBJ databases">
        <authorList>
            <person name="Ferguson B K."/>
        </authorList>
    </citation>
    <scope>NUCLEOTIDE SEQUENCE [LARGE SCALE GENOMIC DNA]</scope>
</reference>